<dbReference type="Gene3D" id="3.40.50.1240">
    <property type="entry name" value="Phosphoglycerate mutase-like"/>
    <property type="match status" value="1"/>
</dbReference>
<dbReference type="CDD" id="cd07067">
    <property type="entry name" value="HP_PGM_like"/>
    <property type="match status" value="1"/>
</dbReference>
<dbReference type="GO" id="GO:0016791">
    <property type="term" value="F:phosphatase activity"/>
    <property type="evidence" value="ECO:0007669"/>
    <property type="project" value="TreeGrafter"/>
</dbReference>
<dbReference type="InterPro" id="IPR013078">
    <property type="entry name" value="His_Pase_superF_clade-1"/>
</dbReference>
<sequence>MLPLSAARPRRIAPYRSRRRIRLPPPSKVPYAGTDMRLLLIRHGQTPGNVLGRLDTARPGPGLTDLGLRQAAAIPDALRSDPIDAIFVSTLLRTHLTAHPLAADRGLELQVASGLHEIEAGSLEGLRDRASVRTYLETAVAWGSGDLDKRMPGAHDGHDFFRRFDTDIARAAAGSEVAAVFSHGAAIRVWTAARAQNVPATFAGENELDNTGVVELTGSPEEGWTLLSWAGLPVGGMALADLSAADPLGEPLSEA</sequence>
<proteinExistence type="predicted"/>
<dbReference type="EMBL" id="FNIB01000003">
    <property type="protein sequence ID" value="SDM97489.1"/>
    <property type="molecule type" value="Genomic_DNA"/>
</dbReference>
<evidence type="ECO:0000313" key="2">
    <source>
        <dbReference type="Proteomes" id="UP000199639"/>
    </source>
</evidence>
<accession>A0A5E9FWD3</accession>
<evidence type="ECO:0000313" key="1">
    <source>
        <dbReference type="EMBL" id="SDM97489.1"/>
    </source>
</evidence>
<dbReference type="PROSITE" id="PS00175">
    <property type="entry name" value="PG_MUTASE"/>
    <property type="match status" value="1"/>
</dbReference>
<gene>
    <name evidence="1" type="ORF">SAMN05216368_103109</name>
</gene>
<dbReference type="Proteomes" id="UP000199639">
    <property type="component" value="Unassembled WGS sequence"/>
</dbReference>
<dbReference type="PANTHER" id="PTHR48100:SF58">
    <property type="entry name" value="PE-PGRS FAMILY PROTEIN PE_PGRS11"/>
    <property type="match status" value="1"/>
</dbReference>
<dbReference type="STRING" id="1424659.SAMN05216368_103109"/>
<dbReference type="InterPro" id="IPR001345">
    <property type="entry name" value="PG/BPGM_mutase_AS"/>
</dbReference>
<dbReference type="InterPro" id="IPR029033">
    <property type="entry name" value="His_PPase_superfam"/>
</dbReference>
<dbReference type="AlphaFoldDB" id="A0A5E9FWD3"/>
<dbReference type="SMART" id="SM00855">
    <property type="entry name" value="PGAM"/>
    <property type="match status" value="1"/>
</dbReference>
<protein>
    <submittedName>
        <fullName evidence="1">Probable phosphoglycerate mutase</fullName>
    </submittedName>
</protein>
<dbReference type="Pfam" id="PF00300">
    <property type="entry name" value="His_Phos_1"/>
    <property type="match status" value="1"/>
</dbReference>
<dbReference type="GO" id="GO:0005737">
    <property type="term" value="C:cytoplasm"/>
    <property type="evidence" value="ECO:0007669"/>
    <property type="project" value="TreeGrafter"/>
</dbReference>
<dbReference type="PANTHER" id="PTHR48100">
    <property type="entry name" value="BROAD-SPECIFICITY PHOSPHATASE YOR283W-RELATED"/>
    <property type="match status" value="1"/>
</dbReference>
<organism evidence="1 2">
    <name type="scientific">Cryobacterium flavum</name>
    <dbReference type="NCBI Taxonomy" id="1424659"/>
    <lineage>
        <taxon>Bacteria</taxon>
        <taxon>Bacillati</taxon>
        <taxon>Actinomycetota</taxon>
        <taxon>Actinomycetes</taxon>
        <taxon>Micrococcales</taxon>
        <taxon>Microbacteriaceae</taxon>
        <taxon>Cryobacterium</taxon>
    </lineage>
</organism>
<dbReference type="InterPro" id="IPR050275">
    <property type="entry name" value="PGM_Phosphatase"/>
</dbReference>
<dbReference type="SUPFAM" id="SSF53254">
    <property type="entry name" value="Phosphoglycerate mutase-like"/>
    <property type="match status" value="1"/>
</dbReference>
<reference evidence="1 2" key="1">
    <citation type="submission" date="2016-10" db="EMBL/GenBank/DDBJ databases">
        <authorList>
            <person name="Varghese N."/>
            <person name="Submissions S."/>
        </authorList>
    </citation>
    <scope>NUCLEOTIDE SEQUENCE [LARGE SCALE GENOMIC DNA]</scope>
    <source>
        <strain evidence="1 2">CGMCC 1.11215</strain>
    </source>
</reference>
<name>A0A5E9FWD3_9MICO</name>